<protein>
    <recommendedName>
        <fullName evidence="4">Outer membrane protein beta-barrel domain-containing protein</fullName>
    </recommendedName>
</protein>
<dbReference type="SUPFAM" id="SSF56925">
    <property type="entry name" value="OMPA-like"/>
    <property type="match status" value="1"/>
</dbReference>
<dbReference type="RefSeq" id="WP_380094891.1">
    <property type="nucleotide sequence ID" value="NZ_JBHRYD010000001.1"/>
</dbReference>
<evidence type="ECO:0000313" key="2">
    <source>
        <dbReference type="EMBL" id="MFC3703814.1"/>
    </source>
</evidence>
<sequence length="235" mass="24171">MRRLTLAALAILALSIPVSAQEDGFFAGLDLTGGAAFGSSSTTNGGMAPDAGGVVANVTFGNTIGIGGHVGRRIDPALSAFVSYRHIRGSVSWDAHFSRYGGTSDFGGDAISNVIMANIAHDWVVADETFLRTSAGLGVSINSLTGVIETDRASGSFVTDVADHASLSPALEIGAGLRHRITPAAVLGLEAAISYAGGFRTGDTRKGNMGVTAITPYEIDHVWRADLGASVKFAF</sequence>
<feature type="chain" id="PRO_5046634350" description="Outer membrane protein beta-barrel domain-containing protein" evidence="1">
    <location>
        <begin position="21"/>
        <end position="235"/>
    </location>
</feature>
<gene>
    <name evidence="2" type="ORF">ACFOOL_03470</name>
</gene>
<keyword evidence="1" id="KW-0732">Signal</keyword>
<name>A0ABV7WY96_9HYPH</name>
<feature type="signal peptide" evidence="1">
    <location>
        <begin position="1"/>
        <end position="20"/>
    </location>
</feature>
<comment type="caution">
    <text evidence="2">The sequence shown here is derived from an EMBL/GenBank/DDBJ whole genome shotgun (WGS) entry which is preliminary data.</text>
</comment>
<evidence type="ECO:0008006" key="4">
    <source>
        <dbReference type="Google" id="ProtNLM"/>
    </source>
</evidence>
<keyword evidence="3" id="KW-1185">Reference proteome</keyword>
<accession>A0ABV7WY96</accession>
<dbReference type="EMBL" id="JBHRYD010000001">
    <property type="protein sequence ID" value="MFC3703814.1"/>
    <property type="molecule type" value="Genomic_DNA"/>
</dbReference>
<dbReference type="Proteomes" id="UP001595613">
    <property type="component" value="Unassembled WGS sequence"/>
</dbReference>
<evidence type="ECO:0000256" key="1">
    <source>
        <dbReference type="SAM" id="SignalP"/>
    </source>
</evidence>
<reference evidence="3" key="1">
    <citation type="journal article" date="2019" name="Int. J. Syst. Evol. Microbiol.">
        <title>The Global Catalogue of Microorganisms (GCM) 10K type strain sequencing project: providing services to taxonomists for standard genome sequencing and annotation.</title>
        <authorList>
            <consortium name="The Broad Institute Genomics Platform"/>
            <consortium name="The Broad Institute Genome Sequencing Center for Infectious Disease"/>
            <person name="Wu L."/>
            <person name="Ma J."/>
        </authorList>
    </citation>
    <scope>NUCLEOTIDE SEQUENCE [LARGE SCALE GENOMIC DNA]</scope>
    <source>
        <strain evidence="3">KCTC 42281</strain>
    </source>
</reference>
<proteinExistence type="predicted"/>
<dbReference type="InterPro" id="IPR011250">
    <property type="entry name" value="OMP/PagP_B-barrel"/>
</dbReference>
<organism evidence="2 3">
    <name type="scientific">Devosia honganensis</name>
    <dbReference type="NCBI Taxonomy" id="1610527"/>
    <lineage>
        <taxon>Bacteria</taxon>
        <taxon>Pseudomonadati</taxon>
        <taxon>Pseudomonadota</taxon>
        <taxon>Alphaproteobacteria</taxon>
        <taxon>Hyphomicrobiales</taxon>
        <taxon>Devosiaceae</taxon>
        <taxon>Devosia</taxon>
    </lineage>
</organism>
<evidence type="ECO:0000313" key="3">
    <source>
        <dbReference type="Proteomes" id="UP001595613"/>
    </source>
</evidence>